<reference evidence="1" key="1">
    <citation type="submission" date="2020-08" db="EMBL/GenBank/DDBJ databases">
        <title>Genome public.</title>
        <authorList>
            <person name="Liu C."/>
            <person name="Sun Q."/>
        </authorList>
    </citation>
    <scope>NUCLEOTIDE SEQUENCE</scope>
    <source>
        <strain evidence="1">NSJ-33</strain>
    </source>
</reference>
<name>A0A926E2X6_9FIRM</name>
<dbReference type="AlphaFoldDB" id="A0A926E2X6"/>
<gene>
    <name evidence="1" type="ORF">H8710_04120</name>
</gene>
<comment type="caution">
    <text evidence="1">The sequence shown here is derived from an EMBL/GenBank/DDBJ whole genome shotgun (WGS) entry which is preliminary data.</text>
</comment>
<dbReference type="Pfam" id="PF14276">
    <property type="entry name" value="DUF4363"/>
    <property type="match status" value="1"/>
</dbReference>
<dbReference type="InterPro" id="IPR025373">
    <property type="entry name" value="DUF4363"/>
</dbReference>
<sequence length="125" mass="14130">MKRLVTIICIMSAIVAGSLYSLFWLKNYSEETAAQLTVIADTAQSDPQKASEDLEKLQREWDKTKSIIGVFVHEAPLNTFSECLEECKALLRQEYSDEFQVKIEKAVGAVADIYKKELPTLENVL</sequence>
<dbReference type="RefSeq" id="WP_249294155.1">
    <property type="nucleotide sequence ID" value="NZ_JACRSV010000001.1"/>
</dbReference>
<keyword evidence="2" id="KW-1185">Reference proteome</keyword>
<dbReference type="EMBL" id="JACRSV010000001">
    <property type="protein sequence ID" value="MBC8559252.1"/>
    <property type="molecule type" value="Genomic_DNA"/>
</dbReference>
<evidence type="ECO:0000313" key="1">
    <source>
        <dbReference type="EMBL" id="MBC8559252.1"/>
    </source>
</evidence>
<accession>A0A926E2X6</accession>
<organism evidence="1 2">
    <name type="scientific">Fumia xinanensis</name>
    <dbReference type="NCBI Taxonomy" id="2763659"/>
    <lineage>
        <taxon>Bacteria</taxon>
        <taxon>Bacillati</taxon>
        <taxon>Bacillota</taxon>
        <taxon>Clostridia</taxon>
        <taxon>Eubacteriales</taxon>
        <taxon>Oscillospiraceae</taxon>
        <taxon>Fumia</taxon>
    </lineage>
</organism>
<dbReference type="Proteomes" id="UP000610760">
    <property type="component" value="Unassembled WGS sequence"/>
</dbReference>
<evidence type="ECO:0000313" key="2">
    <source>
        <dbReference type="Proteomes" id="UP000610760"/>
    </source>
</evidence>
<protein>
    <submittedName>
        <fullName evidence="1">DUF4363 family protein</fullName>
    </submittedName>
</protein>
<proteinExistence type="predicted"/>